<dbReference type="Pfam" id="PF24883">
    <property type="entry name" value="NPHP3_N"/>
    <property type="match status" value="1"/>
</dbReference>
<evidence type="ECO:0000256" key="1">
    <source>
        <dbReference type="ARBA" id="ARBA00022737"/>
    </source>
</evidence>
<accession>A0AAN6Z1V9</accession>
<dbReference type="InterPro" id="IPR015943">
    <property type="entry name" value="WD40/YVTN_repeat-like_dom_sf"/>
</dbReference>
<evidence type="ECO:0000313" key="4">
    <source>
        <dbReference type="EMBL" id="KAK4121927.1"/>
    </source>
</evidence>
<dbReference type="RefSeq" id="XP_062645698.1">
    <property type="nucleotide sequence ID" value="XM_062797335.1"/>
</dbReference>
<dbReference type="InterPro" id="IPR001680">
    <property type="entry name" value="WD40_rpt"/>
</dbReference>
<name>A0AAN6Z1V9_9PEZI</name>
<dbReference type="InterPro" id="IPR056884">
    <property type="entry name" value="NPHP3-like_N"/>
</dbReference>
<dbReference type="EMBL" id="MU853232">
    <property type="protein sequence ID" value="KAK4121927.1"/>
    <property type="molecule type" value="Genomic_DNA"/>
</dbReference>
<dbReference type="SMART" id="SM00320">
    <property type="entry name" value="WD40"/>
    <property type="match status" value="1"/>
</dbReference>
<comment type="caution">
    <text evidence="4">The sequence shown here is derived from an EMBL/GenBank/DDBJ whole genome shotgun (WGS) entry which is preliminary data.</text>
</comment>
<dbReference type="PANTHER" id="PTHR10039">
    <property type="entry name" value="AMELOGENIN"/>
    <property type="match status" value="1"/>
</dbReference>
<protein>
    <recommendedName>
        <fullName evidence="3">Nephrocystin 3-like N-terminal domain-containing protein</fullName>
    </recommendedName>
</protein>
<reference evidence="4" key="1">
    <citation type="journal article" date="2023" name="Mol. Phylogenet. Evol.">
        <title>Genome-scale phylogeny and comparative genomics of the fungal order Sordariales.</title>
        <authorList>
            <person name="Hensen N."/>
            <person name="Bonometti L."/>
            <person name="Westerberg I."/>
            <person name="Brannstrom I.O."/>
            <person name="Guillou S."/>
            <person name="Cros-Aarteil S."/>
            <person name="Calhoun S."/>
            <person name="Haridas S."/>
            <person name="Kuo A."/>
            <person name="Mondo S."/>
            <person name="Pangilinan J."/>
            <person name="Riley R."/>
            <person name="LaButti K."/>
            <person name="Andreopoulos B."/>
            <person name="Lipzen A."/>
            <person name="Chen C."/>
            <person name="Yan M."/>
            <person name="Daum C."/>
            <person name="Ng V."/>
            <person name="Clum A."/>
            <person name="Steindorff A."/>
            <person name="Ohm R.A."/>
            <person name="Martin F."/>
            <person name="Silar P."/>
            <person name="Natvig D.O."/>
            <person name="Lalanne C."/>
            <person name="Gautier V."/>
            <person name="Ament-Velasquez S.L."/>
            <person name="Kruys A."/>
            <person name="Hutchinson M.I."/>
            <person name="Powell A.J."/>
            <person name="Barry K."/>
            <person name="Miller A.N."/>
            <person name="Grigoriev I.V."/>
            <person name="Debuchy R."/>
            <person name="Gladieux P."/>
            <person name="Hiltunen Thoren M."/>
            <person name="Johannesson H."/>
        </authorList>
    </citation>
    <scope>NUCLEOTIDE SEQUENCE</scope>
    <source>
        <strain evidence="4">CBS 731.68</strain>
    </source>
</reference>
<reference evidence="4" key="2">
    <citation type="submission" date="2023-05" db="EMBL/GenBank/DDBJ databases">
        <authorList>
            <consortium name="Lawrence Berkeley National Laboratory"/>
            <person name="Steindorff A."/>
            <person name="Hensen N."/>
            <person name="Bonometti L."/>
            <person name="Westerberg I."/>
            <person name="Brannstrom I.O."/>
            <person name="Guillou S."/>
            <person name="Cros-Aarteil S."/>
            <person name="Calhoun S."/>
            <person name="Haridas S."/>
            <person name="Kuo A."/>
            <person name="Mondo S."/>
            <person name="Pangilinan J."/>
            <person name="Riley R."/>
            <person name="Labutti K."/>
            <person name="Andreopoulos B."/>
            <person name="Lipzen A."/>
            <person name="Chen C."/>
            <person name="Yanf M."/>
            <person name="Daum C."/>
            <person name="Ng V."/>
            <person name="Clum A."/>
            <person name="Ohm R."/>
            <person name="Martin F."/>
            <person name="Silar P."/>
            <person name="Natvig D."/>
            <person name="Lalanne C."/>
            <person name="Gautier V."/>
            <person name="Ament-Velasquez S.L."/>
            <person name="Kruys A."/>
            <person name="Hutchinson M.I."/>
            <person name="Powell A.J."/>
            <person name="Barry K."/>
            <person name="Miller A.N."/>
            <person name="Grigoriev I.V."/>
            <person name="Debuchy R."/>
            <person name="Gladieux P."/>
            <person name="Thoren M.H."/>
            <person name="Johannesson H."/>
        </authorList>
    </citation>
    <scope>NUCLEOTIDE SEQUENCE</scope>
    <source>
        <strain evidence="4">CBS 731.68</strain>
    </source>
</reference>
<feature type="domain" description="Nephrocystin 3-like N-terminal" evidence="3">
    <location>
        <begin position="20"/>
        <end position="86"/>
    </location>
</feature>
<feature type="region of interest" description="Disordered" evidence="2">
    <location>
        <begin position="518"/>
        <end position="542"/>
    </location>
</feature>
<dbReference type="SUPFAM" id="SSF50978">
    <property type="entry name" value="WD40 repeat-like"/>
    <property type="match status" value="1"/>
</dbReference>
<evidence type="ECO:0000259" key="3">
    <source>
        <dbReference type="Pfam" id="PF24883"/>
    </source>
</evidence>
<keyword evidence="5" id="KW-1185">Reference proteome</keyword>
<dbReference type="PANTHER" id="PTHR10039:SF16">
    <property type="entry name" value="GPI INOSITOL-DEACYLASE"/>
    <property type="match status" value="1"/>
</dbReference>
<dbReference type="Gene3D" id="2.130.10.10">
    <property type="entry name" value="YVTN repeat-like/Quinoprotein amine dehydrogenase"/>
    <property type="match status" value="1"/>
</dbReference>
<dbReference type="GeneID" id="87834103"/>
<organism evidence="4 5">
    <name type="scientific">Parathielavia appendiculata</name>
    <dbReference type="NCBI Taxonomy" id="2587402"/>
    <lineage>
        <taxon>Eukaryota</taxon>
        <taxon>Fungi</taxon>
        <taxon>Dikarya</taxon>
        <taxon>Ascomycota</taxon>
        <taxon>Pezizomycotina</taxon>
        <taxon>Sordariomycetes</taxon>
        <taxon>Sordariomycetidae</taxon>
        <taxon>Sordariales</taxon>
        <taxon>Chaetomiaceae</taxon>
        <taxon>Parathielavia</taxon>
    </lineage>
</organism>
<dbReference type="AlphaFoldDB" id="A0AAN6Z1V9"/>
<proteinExistence type="predicted"/>
<evidence type="ECO:0000313" key="5">
    <source>
        <dbReference type="Proteomes" id="UP001302602"/>
    </source>
</evidence>
<dbReference type="InterPro" id="IPR036322">
    <property type="entry name" value="WD40_repeat_dom_sf"/>
</dbReference>
<dbReference type="Proteomes" id="UP001302602">
    <property type="component" value="Unassembled WGS sequence"/>
</dbReference>
<dbReference type="Pfam" id="PF00400">
    <property type="entry name" value="WD40"/>
    <property type="match status" value="1"/>
</dbReference>
<gene>
    <name evidence="4" type="ORF">N657DRAFT_698491</name>
</gene>
<keyword evidence="1" id="KW-0677">Repeat</keyword>
<evidence type="ECO:0000256" key="2">
    <source>
        <dbReference type="SAM" id="MobiDB-lite"/>
    </source>
</evidence>
<sequence length="542" mass="60960">MAMSHPGVHDKLKAIRSDWSDSPIDEIDSHSVWRKVFLSGILKVNMSRPQFWDIDAMDESEGAADMLTSLTRIQEHWPIAILVTSRDTMEAHQNGASPNRNIRTYMISEQDILQDISILLKAYLKYLPSWILRRSEGCFLWASIICSERRQGTSEREIMRVMGSTPSNIDAIYRDILAKMEAAPFGKAHLSFIHSDDEELLVMLSNFLGSINFLRWVEFIVTNGDPRTIYQAGTRPSTTFRIAGLSTHHLSALQRAIRRQFTNPIRGLNVQGLSMDGWNDCLTTTTYADGMKSNMVAAGSGYFAFGMMHMAGQVLVYDDTIFQELHVFCHKEPVWGLAFAESGKYLASAGTRTVRLWSTADCSGLVSFKITSLCLSLGFLVEDSILRIATKQNRLIEWGIEANAFIYDELLTLTTDLPDKMQSRTPMLAELDAASQLLTVLYGGENINPWDCIENRIYDTYEETGSVQIFGSRKLAVGVTTAGPPPLCTTSDSLRFIEVRGDQCRVWERRVLLRTDTQDDDNSDTVSVSTRPRKLTTRSSPE</sequence>